<sequence>MQQEVALEKKVRVDLLFLSMVDFDVILGMDWLSTCRAVLDYHTKTVMLAMPGLPRRMVKKGCLSYLAFVRDVSAETLAIDSVPVVRDFPDVFPADLPGMPPDSDIDFGIDLVPGTQPISIPPYRMAPAELKELKEQLQELLDKGFIRPSVSPWHVVSSEGIQVDPKKIEAVRSWPRPSSATEIQSFLGLAGYYRRFVEGFSSITSPLTKFTQKGAPFRWSDKCEESFLKLKTAKWERITMNFVDGLLWTQRKFDAVWVIVDRLTKSDHFIPVMTTYSSKQLARVYIREIVRLNGVSVSIISDRDTYFTSRFWRVKGKLSPRFIGPFEVLRCVGEVAYELALPPSLAGVHPVFHISMLRKYHDDPSHVLDFSSVQLDKDLSYVEEPMEILDRQVRKLRSKNIAYMKVQYRGQPVEEATWETEQDMRNSYPHLFTTSEQAPLQLQMWWYDLGKDGQDWVIEYLGALTDIMKIKPWNDLIKALVTFWDPVYNVFRFSNFELIPTLEEIVGYTGFGRDLRK</sequence>
<evidence type="ECO:0000313" key="2">
    <source>
        <dbReference type="RefSeq" id="XP_075097928.1"/>
    </source>
</evidence>
<protein>
    <submittedName>
        <fullName evidence="2">Uncharacterized protein LOC142175245</fullName>
    </submittedName>
</protein>
<proteinExistence type="predicted"/>
<keyword evidence="1" id="KW-1185">Reference proteome</keyword>
<dbReference type="RefSeq" id="XP_075097928.1">
    <property type="nucleotide sequence ID" value="XM_075241827.1"/>
</dbReference>
<reference evidence="2" key="2">
    <citation type="submission" date="2025-08" db="UniProtKB">
        <authorList>
            <consortium name="RefSeq"/>
        </authorList>
    </citation>
    <scope>IDENTIFICATION</scope>
    <source>
        <tissue evidence="2">Leaf</tissue>
    </source>
</reference>
<gene>
    <name evidence="2" type="primary">LOC142175245</name>
</gene>
<evidence type="ECO:0000313" key="1">
    <source>
        <dbReference type="Proteomes" id="UP000790787"/>
    </source>
</evidence>
<dbReference type="Proteomes" id="UP000790787">
    <property type="component" value="Chromosome 21"/>
</dbReference>
<reference evidence="1" key="1">
    <citation type="journal article" date="2014" name="Nat. Commun.">
        <title>The tobacco genome sequence and its comparison with those of tomato and potato.</title>
        <authorList>
            <person name="Sierro N."/>
            <person name="Battey J.N."/>
            <person name="Ouadi S."/>
            <person name="Bakaher N."/>
            <person name="Bovet L."/>
            <person name="Willig A."/>
            <person name="Goepfert S."/>
            <person name="Peitsch M.C."/>
            <person name="Ivanov N.V."/>
        </authorList>
    </citation>
    <scope>NUCLEOTIDE SEQUENCE [LARGE SCALE GENOMIC DNA]</scope>
</reference>
<organism evidence="1 2">
    <name type="scientific">Nicotiana tabacum</name>
    <name type="common">Common tobacco</name>
    <dbReference type="NCBI Taxonomy" id="4097"/>
    <lineage>
        <taxon>Eukaryota</taxon>
        <taxon>Viridiplantae</taxon>
        <taxon>Streptophyta</taxon>
        <taxon>Embryophyta</taxon>
        <taxon>Tracheophyta</taxon>
        <taxon>Spermatophyta</taxon>
        <taxon>Magnoliopsida</taxon>
        <taxon>eudicotyledons</taxon>
        <taxon>Gunneridae</taxon>
        <taxon>Pentapetalae</taxon>
        <taxon>asterids</taxon>
        <taxon>lamiids</taxon>
        <taxon>Solanales</taxon>
        <taxon>Solanaceae</taxon>
        <taxon>Nicotianoideae</taxon>
        <taxon>Nicotianeae</taxon>
        <taxon>Nicotiana</taxon>
    </lineage>
</organism>
<name>A0AC58TL27_TOBAC</name>
<accession>A0AC58TL27</accession>